<accession>A0A915K2R9</accession>
<proteinExistence type="predicted"/>
<sequence>GDNHNALYEIPVKRVESDNQGVVITKRSYFWQESGIICNEQESDGKLLVMFDASSRKHLLVGFHTSQDNGFIEEHTPVWPHIEWIKEHMKHADDANEDEENDYEDKHTILKFFKLSYWTSMSLTP</sequence>
<keyword evidence="1" id="KW-1185">Reference proteome</keyword>
<protein>
    <submittedName>
        <fullName evidence="2">Uncharacterized protein</fullName>
    </submittedName>
</protein>
<evidence type="ECO:0000313" key="2">
    <source>
        <dbReference type="WBParaSite" id="nRc.2.0.1.t32128-RA"/>
    </source>
</evidence>
<organism evidence="1 2">
    <name type="scientific">Romanomermis culicivorax</name>
    <name type="common">Nematode worm</name>
    <dbReference type="NCBI Taxonomy" id="13658"/>
    <lineage>
        <taxon>Eukaryota</taxon>
        <taxon>Metazoa</taxon>
        <taxon>Ecdysozoa</taxon>
        <taxon>Nematoda</taxon>
        <taxon>Enoplea</taxon>
        <taxon>Dorylaimia</taxon>
        <taxon>Mermithida</taxon>
        <taxon>Mermithoidea</taxon>
        <taxon>Mermithidae</taxon>
        <taxon>Romanomermis</taxon>
    </lineage>
</organism>
<name>A0A915K2R9_ROMCU</name>
<dbReference type="Proteomes" id="UP000887565">
    <property type="component" value="Unplaced"/>
</dbReference>
<evidence type="ECO:0000313" key="1">
    <source>
        <dbReference type="Proteomes" id="UP000887565"/>
    </source>
</evidence>
<dbReference type="AlphaFoldDB" id="A0A915K2R9"/>
<dbReference type="WBParaSite" id="nRc.2.0.1.t32128-RA">
    <property type="protein sequence ID" value="nRc.2.0.1.t32128-RA"/>
    <property type="gene ID" value="nRc.2.0.1.g32128"/>
</dbReference>
<reference evidence="2" key="1">
    <citation type="submission" date="2022-11" db="UniProtKB">
        <authorList>
            <consortium name="WormBaseParasite"/>
        </authorList>
    </citation>
    <scope>IDENTIFICATION</scope>
</reference>